<evidence type="ECO:0000256" key="1">
    <source>
        <dbReference type="ARBA" id="ARBA00022737"/>
    </source>
</evidence>
<dbReference type="GO" id="GO:0016324">
    <property type="term" value="C:apical plasma membrane"/>
    <property type="evidence" value="ECO:0007669"/>
    <property type="project" value="TreeGrafter"/>
</dbReference>
<dbReference type="EMBL" id="VSWD01000005">
    <property type="protein sequence ID" value="KAK3101213.1"/>
    <property type="molecule type" value="Genomic_DNA"/>
</dbReference>
<comment type="caution">
    <text evidence="4">The sequence shown here is derived from an EMBL/GenBank/DDBJ whole genome shotgun (WGS) entry which is preliminary data.</text>
</comment>
<feature type="compositionally biased region" description="Polar residues" evidence="2">
    <location>
        <begin position="118"/>
        <end position="130"/>
    </location>
</feature>
<feature type="compositionally biased region" description="Polar residues" evidence="2">
    <location>
        <begin position="328"/>
        <end position="340"/>
    </location>
</feature>
<accession>A0AA88YAI1</accession>
<dbReference type="AlphaFoldDB" id="A0AA88YAI1"/>
<dbReference type="PROSITE" id="PS50106">
    <property type="entry name" value="PDZ"/>
    <property type="match status" value="2"/>
</dbReference>
<feature type="compositionally biased region" description="Basic and acidic residues" evidence="2">
    <location>
        <begin position="143"/>
        <end position="175"/>
    </location>
</feature>
<evidence type="ECO:0000313" key="5">
    <source>
        <dbReference type="Proteomes" id="UP001186944"/>
    </source>
</evidence>
<feature type="domain" description="PDZ" evidence="3">
    <location>
        <begin position="199"/>
        <end position="297"/>
    </location>
</feature>
<protein>
    <recommendedName>
        <fullName evidence="3">PDZ domain-containing protein</fullName>
    </recommendedName>
</protein>
<reference evidence="4" key="1">
    <citation type="submission" date="2019-08" db="EMBL/GenBank/DDBJ databases">
        <title>The improved chromosome-level genome for the pearl oyster Pinctada fucata martensii using PacBio sequencing and Hi-C.</title>
        <authorList>
            <person name="Zheng Z."/>
        </authorList>
    </citation>
    <scope>NUCLEOTIDE SEQUENCE</scope>
    <source>
        <strain evidence="4">ZZ-2019</strain>
        <tissue evidence="4">Adductor muscle</tissue>
    </source>
</reference>
<dbReference type="PANTHER" id="PTHR14191:SF3">
    <property type="entry name" value="NA(+)_H(+) EXCHANGE REGULATORY COFACTOR-LIKE PROTEIN NRFL-1"/>
    <property type="match status" value="1"/>
</dbReference>
<dbReference type="InterPro" id="IPR051067">
    <property type="entry name" value="NHER"/>
</dbReference>
<dbReference type="InterPro" id="IPR036034">
    <property type="entry name" value="PDZ_sf"/>
</dbReference>
<proteinExistence type="predicted"/>
<feature type="region of interest" description="Disordered" evidence="2">
    <location>
        <begin position="118"/>
        <end position="190"/>
    </location>
</feature>
<keyword evidence="5" id="KW-1185">Reference proteome</keyword>
<dbReference type="GO" id="GO:0043495">
    <property type="term" value="F:protein-membrane adaptor activity"/>
    <property type="evidence" value="ECO:0007669"/>
    <property type="project" value="TreeGrafter"/>
</dbReference>
<feature type="compositionally biased region" description="Basic and acidic residues" evidence="2">
    <location>
        <begin position="371"/>
        <end position="380"/>
    </location>
</feature>
<dbReference type="CDD" id="cd06768">
    <property type="entry name" value="PDZ_NHERF-like"/>
    <property type="match status" value="2"/>
</dbReference>
<keyword evidence="1" id="KW-0677">Repeat</keyword>
<dbReference type="SUPFAM" id="SSF50156">
    <property type="entry name" value="PDZ domain-like"/>
    <property type="match status" value="2"/>
</dbReference>
<name>A0AA88YAI1_PINIB</name>
<evidence type="ECO:0000256" key="2">
    <source>
        <dbReference type="SAM" id="MobiDB-lite"/>
    </source>
</evidence>
<feature type="region of interest" description="Disordered" evidence="2">
    <location>
        <begin position="325"/>
        <end position="405"/>
    </location>
</feature>
<organism evidence="4 5">
    <name type="scientific">Pinctada imbricata</name>
    <name type="common">Atlantic pearl-oyster</name>
    <name type="synonym">Pinctada martensii</name>
    <dbReference type="NCBI Taxonomy" id="66713"/>
    <lineage>
        <taxon>Eukaryota</taxon>
        <taxon>Metazoa</taxon>
        <taxon>Spiralia</taxon>
        <taxon>Lophotrochozoa</taxon>
        <taxon>Mollusca</taxon>
        <taxon>Bivalvia</taxon>
        <taxon>Autobranchia</taxon>
        <taxon>Pteriomorphia</taxon>
        <taxon>Pterioida</taxon>
        <taxon>Pterioidea</taxon>
        <taxon>Pteriidae</taxon>
        <taxon>Pinctada</taxon>
    </lineage>
</organism>
<gene>
    <name evidence="4" type="ORF">FSP39_001810</name>
</gene>
<sequence>MGENENKPRLCHLVKWPDFQGYGFNLHAERGKAGQFIGKVDDGSPALAAGLKDGDRIVEINGINIGNENHQQVVGRIKAGGDEVTILVVDSETDKYYKDMKQIVRNDLPEVVKMSAAREQQNGEDNPDNQPESEPPSEPSEPEPPREPSPEPEPEREPEPEPEPEPAKEEERLPEPEPEQVSTQEDTPAVEEVVVNANGVNVEEDDESSRYIPRLCHVTKWPDFQGYGFNLHAERDKPGQYIGNIDSDSPAEEAGLRKGDRIIEINGVNIENESHQQVIQRVKAVPNETTMLLLDDAADKYYKDKGITVNSSMPNVMKLENKPREATVNGTSDQPSQVSQPAPAASPVTQAPPPSQPSANGDPLADMSKLSAKEMRELLKSRRKQDPKKGTGMDFKSKVEMAQRM</sequence>
<dbReference type="GO" id="GO:0072659">
    <property type="term" value="P:protein localization to plasma membrane"/>
    <property type="evidence" value="ECO:0007669"/>
    <property type="project" value="TreeGrafter"/>
</dbReference>
<feature type="compositionally biased region" description="Basic and acidic residues" evidence="2">
    <location>
        <begin position="387"/>
        <end position="405"/>
    </location>
</feature>
<dbReference type="Proteomes" id="UP001186944">
    <property type="component" value="Unassembled WGS sequence"/>
</dbReference>
<evidence type="ECO:0000259" key="3">
    <source>
        <dbReference type="PROSITE" id="PS50106"/>
    </source>
</evidence>
<dbReference type="Pfam" id="PF00595">
    <property type="entry name" value="PDZ"/>
    <property type="match status" value="2"/>
</dbReference>
<dbReference type="InterPro" id="IPR001478">
    <property type="entry name" value="PDZ"/>
</dbReference>
<feature type="domain" description="PDZ" evidence="3">
    <location>
        <begin position="10"/>
        <end position="92"/>
    </location>
</feature>
<dbReference type="Gene3D" id="2.30.42.10">
    <property type="match status" value="2"/>
</dbReference>
<evidence type="ECO:0000313" key="4">
    <source>
        <dbReference type="EMBL" id="KAK3101213.1"/>
    </source>
</evidence>
<dbReference type="SMART" id="SM00228">
    <property type="entry name" value="PDZ"/>
    <property type="match status" value="2"/>
</dbReference>
<dbReference type="PANTHER" id="PTHR14191">
    <property type="entry name" value="PDZ DOMAIN CONTAINING PROTEIN"/>
    <property type="match status" value="1"/>
</dbReference>